<evidence type="ECO:0000256" key="3">
    <source>
        <dbReference type="ARBA" id="ARBA00022989"/>
    </source>
</evidence>
<comment type="subcellular location">
    <subcellularLocation>
        <location evidence="1">Membrane</location>
    </subcellularLocation>
</comment>
<keyword evidence="2 5" id="KW-0812">Transmembrane</keyword>
<sequence length="140" mass="16001">MDARAYALPALAMALLTFAVWLRLFFTRIPEMKRERIHPQSIALSAQAATRLSDTRAADNFRNLFELPVLFYAALLFGGWLAIDSPAFLLLAWLFVALRVAHSVIHCGYNKVMHRFYAYAAGGWVLWAMWALIGWRLLSR</sequence>
<protein>
    <recommendedName>
        <fullName evidence="8">MAPEG family protein</fullName>
    </recommendedName>
</protein>
<keyword evidence="3 5" id="KW-1133">Transmembrane helix</keyword>
<evidence type="ECO:0000313" key="7">
    <source>
        <dbReference type="Proteomes" id="UP000251842"/>
    </source>
</evidence>
<accession>A0A344J4W8</accession>
<dbReference type="GO" id="GO:0016020">
    <property type="term" value="C:membrane"/>
    <property type="evidence" value="ECO:0007669"/>
    <property type="project" value="UniProtKB-SubCell"/>
</dbReference>
<keyword evidence="7" id="KW-1185">Reference proteome</keyword>
<feature type="transmembrane region" description="Helical" evidence="5">
    <location>
        <begin position="64"/>
        <end position="83"/>
    </location>
</feature>
<dbReference type="SUPFAM" id="SSF161084">
    <property type="entry name" value="MAPEG domain-like"/>
    <property type="match status" value="1"/>
</dbReference>
<keyword evidence="4 5" id="KW-0472">Membrane</keyword>
<evidence type="ECO:0000256" key="2">
    <source>
        <dbReference type="ARBA" id="ARBA00022692"/>
    </source>
</evidence>
<proteinExistence type="predicted"/>
<dbReference type="EMBL" id="CP029556">
    <property type="protein sequence ID" value="AXA84078.1"/>
    <property type="molecule type" value="Genomic_DNA"/>
</dbReference>
<feature type="transmembrane region" description="Helical" evidence="5">
    <location>
        <begin position="6"/>
        <end position="26"/>
    </location>
</feature>
<evidence type="ECO:0000256" key="4">
    <source>
        <dbReference type="ARBA" id="ARBA00023136"/>
    </source>
</evidence>
<dbReference type="InterPro" id="IPR001129">
    <property type="entry name" value="Membr-assoc_MAPEG"/>
</dbReference>
<feature type="transmembrane region" description="Helical" evidence="5">
    <location>
        <begin position="116"/>
        <end position="138"/>
    </location>
</feature>
<dbReference type="RefSeq" id="WP_112926291.1">
    <property type="nucleotide sequence ID" value="NZ_CP029556.1"/>
</dbReference>
<dbReference type="AlphaFoldDB" id="A0A344J4W8"/>
<dbReference type="Gene3D" id="1.20.120.550">
    <property type="entry name" value="Membrane associated eicosanoid/glutathione metabolism-like domain"/>
    <property type="match status" value="1"/>
</dbReference>
<dbReference type="OrthoDB" id="5573101at2"/>
<reference evidence="7" key="1">
    <citation type="submission" date="2018-05" db="EMBL/GenBank/DDBJ databases">
        <title>Luteimonas pekinense sp. nov., isolated from human Meibomian gland secretions, Beijing, China.</title>
        <authorList>
            <person name="Wen T."/>
            <person name="Bai H."/>
            <person name="Lv H."/>
        </authorList>
    </citation>
    <scope>NUCLEOTIDE SEQUENCE [LARGE SCALE GENOMIC DNA]</scope>
    <source>
        <strain evidence="7">83-4</strain>
    </source>
</reference>
<evidence type="ECO:0000256" key="5">
    <source>
        <dbReference type="SAM" id="Phobius"/>
    </source>
</evidence>
<evidence type="ECO:0008006" key="8">
    <source>
        <dbReference type="Google" id="ProtNLM"/>
    </source>
</evidence>
<dbReference type="InterPro" id="IPR023352">
    <property type="entry name" value="MAPEG-like_dom_sf"/>
</dbReference>
<dbReference type="KEGG" id="lue:DCD74_04645"/>
<name>A0A344J4W8_9GAMM</name>
<evidence type="ECO:0000313" key="6">
    <source>
        <dbReference type="EMBL" id="AXA84078.1"/>
    </source>
</evidence>
<organism evidence="6 7">
    <name type="scientific">Solilutibacter oculi</name>
    <dbReference type="NCBI Taxonomy" id="2698682"/>
    <lineage>
        <taxon>Bacteria</taxon>
        <taxon>Pseudomonadati</taxon>
        <taxon>Pseudomonadota</taxon>
        <taxon>Gammaproteobacteria</taxon>
        <taxon>Lysobacterales</taxon>
        <taxon>Lysobacteraceae</taxon>
        <taxon>Solilutibacter</taxon>
    </lineage>
</organism>
<feature type="transmembrane region" description="Helical" evidence="5">
    <location>
        <begin position="89"/>
        <end position="109"/>
    </location>
</feature>
<dbReference type="Proteomes" id="UP000251842">
    <property type="component" value="Chromosome"/>
</dbReference>
<dbReference type="Pfam" id="PF01124">
    <property type="entry name" value="MAPEG"/>
    <property type="match status" value="1"/>
</dbReference>
<evidence type="ECO:0000256" key="1">
    <source>
        <dbReference type="ARBA" id="ARBA00004370"/>
    </source>
</evidence>
<gene>
    <name evidence="6" type="ORF">DCD74_04645</name>
</gene>